<name>A0A6P6R8I2_CARAU</name>
<dbReference type="PANTHER" id="PTHR47186">
    <property type="entry name" value="LEUCINE-RICH REPEAT-CONTAINING PROTEIN 57"/>
    <property type="match status" value="1"/>
</dbReference>
<keyword evidence="2" id="KW-1185">Reference proteome</keyword>
<evidence type="ECO:0000313" key="2">
    <source>
        <dbReference type="Proteomes" id="UP000515129"/>
    </source>
</evidence>
<dbReference type="RefSeq" id="XP_026142078.1">
    <property type="nucleotide sequence ID" value="XM_026286293.1"/>
</dbReference>
<dbReference type="KEGG" id="caua:113117543"/>
<proteinExistence type="predicted"/>
<accession>A0A6P6R8I2</accession>
<gene>
    <name evidence="3 4" type="primary">LOC113117543</name>
</gene>
<dbReference type="Proteomes" id="UP000515129">
    <property type="component" value="Chromosome 17"/>
</dbReference>
<dbReference type="InterPro" id="IPR032675">
    <property type="entry name" value="LRR_dom_sf"/>
</dbReference>
<dbReference type="GeneTree" id="ENSGT00530000069038"/>
<evidence type="ECO:0000313" key="4">
    <source>
        <dbReference type="RefSeq" id="XP_026142079.1"/>
    </source>
</evidence>
<dbReference type="AlphaFoldDB" id="A0A6P6R8I2"/>
<dbReference type="Gene3D" id="1.20.1280.50">
    <property type="match status" value="1"/>
</dbReference>
<protein>
    <submittedName>
        <fullName evidence="3 4">Uncharacterized protein LOC113117543</fullName>
    </submittedName>
</protein>
<dbReference type="OrthoDB" id="3219396at2759"/>
<dbReference type="InterPro" id="IPR036047">
    <property type="entry name" value="F-box-like_dom_sf"/>
</dbReference>
<evidence type="ECO:0000313" key="3">
    <source>
        <dbReference type="RefSeq" id="XP_026142078.1"/>
    </source>
</evidence>
<dbReference type="SUPFAM" id="SSF52058">
    <property type="entry name" value="L domain-like"/>
    <property type="match status" value="1"/>
</dbReference>
<organism evidence="2 4">
    <name type="scientific">Carassius auratus</name>
    <name type="common">Goldfish</name>
    <dbReference type="NCBI Taxonomy" id="7957"/>
    <lineage>
        <taxon>Eukaryota</taxon>
        <taxon>Metazoa</taxon>
        <taxon>Chordata</taxon>
        <taxon>Craniata</taxon>
        <taxon>Vertebrata</taxon>
        <taxon>Euteleostomi</taxon>
        <taxon>Actinopterygii</taxon>
        <taxon>Neopterygii</taxon>
        <taxon>Teleostei</taxon>
        <taxon>Ostariophysi</taxon>
        <taxon>Cypriniformes</taxon>
        <taxon>Cyprinidae</taxon>
        <taxon>Cyprininae</taxon>
        <taxon>Carassius</taxon>
    </lineage>
</organism>
<dbReference type="RefSeq" id="XP_026142079.1">
    <property type="nucleotide sequence ID" value="XM_026286294.1"/>
</dbReference>
<reference evidence="3 4" key="1">
    <citation type="submission" date="2025-04" db="UniProtKB">
        <authorList>
            <consortium name="RefSeq"/>
        </authorList>
    </citation>
    <scope>IDENTIFICATION</scope>
    <source>
        <strain evidence="3 4">Wakin</strain>
        <tissue evidence="3 4">Muscle</tissue>
    </source>
</reference>
<evidence type="ECO:0000259" key="1">
    <source>
        <dbReference type="PROSITE" id="PS50181"/>
    </source>
</evidence>
<dbReference type="InterPro" id="IPR001810">
    <property type="entry name" value="F-box_dom"/>
</dbReference>
<sequence length="428" mass="48618">MSKIQLTLPEEVWIHVFGFLSDRDKLNVRLSCTYFKRLIDHWSLWTDSVIVLQKLYDSHFWKTLCQRKIKSVVVQKATAKVLQQTVTCLPWIGSVTLVQCSDGTALVTLRALKHLQRLVIRQCCCRSLTSSLLSLRQLTHLCLCEVKRASISEISAAISQLVNLTTLKYHEDKNPIHKSALHGMLGRLPNLKHLSLRFGPKYGILPDDYFCPAKAYGHSGVTRDAGFGLSSLELLNYEDPCLSSVAFNALSSLTKLTVHYRKWHANPDFCCLTKWLQGLSVLSELNISLGYSLRVYAERIPRTVQRLSLMGVKAELESVRIMGQQVPDLLQLHLDLCCHDISDVITEMPQIFPKLQILKVRHHNVPEAVFLQLQHLPRLKQLVILDAPKSPSPTVLNLTQNLHVQTNNRVHVLHFNSKDKTTCSCGFY</sequence>
<dbReference type="SUPFAM" id="SSF81383">
    <property type="entry name" value="F-box domain"/>
    <property type="match status" value="1"/>
</dbReference>
<dbReference type="Pfam" id="PF12937">
    <property type="entry name" value="F-box-like"/>
    <property type="match status" value="1"/>
</dbReference>
<dbReference type="PANTHER" id="PTHR47186:SF3">
    <property type="entry name" value="OS09G0267800 PROTEIN"/>
    <property type="match status" value="1"/>
</dbReference>
<feature type="domain" description="F-box" evidence="1">
    <location>
        <begin position="2"/>
        <end position="48"/>
    </location>
</feature>
<dbReference type="PROSITE" id="PS50181">
    <property type="entry name" value="FBOX"/>
    <property type="match status" value="1"/>
</dbReference>
<dbReference type="Gene3D" id="3.80.10.10">
    <property type="entry name" value="Ribonuclease Inhibitor"/>
    <property type="match status" value="1"/>
</dbReference>